<feature type="compositionally biased region" description="Acidic residues" evidence="1">
    <location>
        <begin position="9"/>
        <end position="26"/>
    </location>
</feature>
<evidence type="ECO:0000313" key="3">
    <source>
        <dbReference type="RefSeq" id="XP_018123483.1"/>
    </source>
</evidence>
<dbReference type="Proteomes" id="UP000186698">
    <property type="component" value="Chromosome 6L"/>
</dbReference>
<dbReference type="RefSeq" id="XP_018123483.1">
    <property type="nucleotide sequence ID" value="XM_018267994.2"/>
</dbReference>
<dbReference type="KEGG" id="xla:108719254"/>
<name>A0A1L8FYZ0_XENLA</name>
<feature type="compositionally biased region" description="Basic and acidic residues" evidence="1">
    <location>
        <begin position="192"/>
        <end position="201"/>
    </location>
</feature>
<dbReference type="AlphaFoldDB" id="A0A1L8FYZ0"/>
<accession>A0A1L8FYZ0</accession>
<dbReference type="GeneID" id="108719254"/>
<feature type="compositionally biased region" description="Low complexity" evidence="1">
    <location>
        <begin position="70"/>
        <end position="89"/>
    </location>
</feature>
<reference evidence="3" key="1">
    <citation type="submission" date="2025-08" db="UniProtKB">
        <authorList>
            <consortium name="RefSeq"/>
        </authorList>
    </citation>
    <scope>IDENTIFICATION</scope>
    <source>
        <strain evidence="3">J_2021</strain>
        <tissue evidence="3">Erythrocytes</tissue>
    </source>
</reference>
<feature type="region of interest" description="Disordered" evidence="1">
    <location>
        <begin position="1"/>
        <end position="101"/>
    </location>
</feature>
<dbReference type="PaxDb" id="8355-A0A1L8FYZ0"/>
<protein>
    <submittedName>
        <fullName evidence="3">Uncharacterized protein LOC108719254</fullName>
    </submittedName>
</protein>
<evidence type="ECO:0000256" key="1">
    <source>
        <dbReference type="SAM" id="MobiDB-lite"/>
    </source>
</evidence>
<sequence length="207" mass="23277">MAQRRRNEEDFDEEDFDVEELEEEGDYTSSSEEFYEAPPQRSWNGSHRDQERDEAAQQPQENGEADDGAPEAQGHAAAPAAPAAAIRGQPQEEGRQLGERPAVRLGVVNSVMTAMQPIFRRQRRQALCMRRWMAQMHFEMCEIRFDIHRGFQDLLAAQPHQPEGSAEGQVPGPSAVASPHAEAPQHRRASGRGREQGPVRGDKRKRS</sequence>
<gene>
    <name evidence="3" type="primary">LOC108719254</name>
</gene>
<evidence type="ECO:0000313" key="2">
    <source>
        <dbReference type="Proteomes" id="UP000186698"/>
    </source>
</evidence>
<dbReference type="Bgee" id="108719254">
    <property type="expression patterns" value="Expressed in oocyte and 19 other cell types or tissues"/>
</dbReference>
<feature type="region of interest" description="Disordered" evidence="1">
    <location>
        <begin position="159"/>
        <end position="207"/>
    </location>
</feature>
<keyword evidence="2" id="KW-1185">Reference proteome</keyword>
<organism evidence="2 3">
    <name type="scientific">Xenopus laevis</name>
    <name type="common">African clawed frog</name>
    <dbReference type="NCBI Taxonomy" id="8355"/>
    <lineage>
        <taxon>Eukaryota</taxon>
        <taxon>Metazoa</taxon>
        <taxon>Chordata</taxon>
        <taxon>Craniata</taxon>
        <taxon>Vertebrata</taxon>
        <taxon>Euteleostomi</taxon>
        <taxon>Amphibia</taxon>
        <taxon>Batrachia</taxon>
        <taxon>Anura</taxon>
        <taxon>Pipoidea</taxon>
        <taxon>Pipidae</taxon>
        <taxon>Xenopodinae</taxon>
        <taxon>Xenopus</taxon>
        <taxon>Xenopus</taxon>
    </lineage>
</organism>
<feature type="compositionally biased region" description="Basic and acidic residues" evidence="1">
    <location>
        <begin position="46"/>
        <end position="55"/>
    </location>
</feature>
<proteinExistence type="predicted"/>
<feature type="compositionally biased region" description="Basic and acidic residues" evidence="1">
    <location>
        <begin position="90"/>
        <end position="101"/>
    </location>
</feature>